<accession>A0ABT1QUX6</accession>
<dbReference type="EMBL" id="JANFQO010000014">
    <property type="protein sequence ID" value="MCQ4166094.1"/>
    <property type="molecule type" value="Genomic_DNA"/>
</dbReference>
<keyword evidence="2" id="KW-1185">Reference proteome</keyword>
<sequence>MEHALFEQYVTAKAQGEKRLASHLIARFIATFSTDEERETWTRWYLDSRTGDRRIRHELFEHVIFPVLLAGYQRSDLWCLEMLDRYAQNLYRAQHLWARVGYRTDVQFAQQRLALAPHDGQARARVLQHWIGWFGHSEHEWPTGILYGMDGATEQQCAEILAQVHEVRALDQEGRYRDYLDQFEAKVRQYLQRLSDRSAAGGASPTQSA</sequence>
<name>A0ABT1QUX6_9GAMM</name>
<comment type="caution">
    <text evidence="1">The sequence shown here is derived from an EMBL/GenBank/DDBJ whole genome shotgun (WGS) entry which is preliminary data.</text>
</comment>
<evidence type="ECO:0000313" key="2">
    <source>
        <dbReference type="Proteomes" id="UP001165498"/>
    </source>
</evidence>
<dbReference type="Proteomes" id="UP001165498">
    <property type="component" value="Unassembled WGS sequence"/>
</dbReference>
<reference evidence="1" key="1">
    <citation type="submission" date="2022-07" db="EMBL/GenBank/DDBJ databases">
        <title>Tahibacter sp., a new gammaproteobacterium isolated from the silt sample collected at pig farm.</title>
        <authorList>
            <person name="Chen H."/>
        </authorList>
    </citation>
    <scope>NUCLEOTIDE SEQUENCE</scope>
    <source>
        <strain evidence="1">P2K</strain>
    </source>
</reference>
<organism evidence="1 2">
    <name type="scientific">Tahibacter harae</name>
    <dbReference type="NCBI Taxonomy" id="2963937"/>
    <lineage>
        <taxon>Bacteria</taxon>
        <taxon>Pseudomonadati</taxon>
        <taxon>Pseudomonadota</taxon>
        <taxon>Gammaproteobacteria</taxon>
        <taxon>Lysobacterales</taxon>
        <taxon>Rhodanobacteraceae</taxon>
        <taxon>Tahibacter</taxon>
    </lineage>
</organism>
<proteinExistence type="predicted"/>
<gene>
    <name evidence="1" type="ORF">NM961_15335</name>
</gene>
<protein>
    <submittedName>
        <fullName evidence="1">Uncharacterized protein</fullName>
    </submittedName>
</protein>
<evidence type="ECO:0000313" key="1">
    <source>
        <dbReference type="EMBL" id="MCQ4166094.1"/>
    </source>
</evidence>
<dbReference type="RefSeq" id="WP_255915284.1">
    <property type="nucleotide sequence ID" value="NZ_JANFQO010000014.1"/>
</dbReference>